<dbReference type="InterPro" id="IPR023213">
    <property type="entry name" value="CAT-like_dom_sf"/>
</dbReference>
<keyword evidence="4" id="KW-1185">Reference proteome</keyword>
<gene>
    <name evidence="3" type="ORF">ANSO36C_55120</name>
</gene>
<feature type="domain" description="Condensation" evidence="2">
    <location>
        <begin position="48"/>
        <end position="493"/>
    </location>
</feature>
<dbReference type="SUPFAM" id="SSF52777">
    <property type="entry name" value="CoA-dependent acyltransferases"/>
    <property type="match status" value="2"/>
</dbReference>
<dbReference type="Proteomes" id="UP001055453">
    <property type="component" value="Chromosome"/>
</dbReference>
<dbReference type="InterPro" id="IPR001242">
    <property type="entry name" value="Condensation_dom"/>
</dbReference>
<reference evidence="3" key="1">
    <citation type="submission" date="2022-04" db="EMBL/GenBank/DDBJ databases">
        <title>Complete genome sequence of a cyanobacterium, Nostoc sp. SO-36, isolated in Antarctica.</title>
        <authorList>
            <person name="Kanesaki Y."/>
            <person name="Effendi D."/>
            <person name="Sakamoto T."/>
            <person name="Ohtani S."/>
            <person name="Awai K."/>
        </authorList>
    </citation>
    <scope>NUCLEOTIDE SEQUENCE</scope>
    <source>
        <strain evidence="3">SO-36</strain>
    </source>
</reference>
<feature type="domain" description="AMP-dependent synthetase/ligase" evidence="1">
    <location>
        <begin position="514"/>
        <end position="741"/>
    </location>
</feature>
<dbReference type="Gene3D" id="3.30.559.30">
    <property type="entry name" value="Nonribosomal peptide synthetase, condensation domain"/>
    <property type="match status" value="1"/>
</dbReference>
<dbReference type="CDD" id="cd19531">
    <property type="entry name" value="LCL_NRPS-like"/>
    <property type="match status" value="1"/>
</dbReference>
<evidence type="ECO:0000259" key="2">
    <source>
        <dbReference type="Pfam" id="PF00668"/>
    </source>
</evidence>
<accession>A0ABN6QA46</accession>
<dbReference type="InterPro" id="IPR000873">
    <property type="entry name" value="AMP-dep_synth/lig_dom"/>
</dbReference>
<dbReference type="PANTHER" id="PTHR45527">
    <property type="entry name" value="NONRIBOSOMAL PEPTIDE SYNTHETASE"/>
    <property type="match status" value="1"/>
</dbReference>
<evidence type="ECO:0000313" key="3">
    <source>
        <dbReference type="EMBL" id="BDI19710.1"/>
    </source>
</evidence>
<dbReference type="Pfam" id="PF00501">
    <property type="entry name" value="AMP-binding"/>
    <property type="match status" value="1"/>
</dbReference>
<dbReference type="EMBL" id="AP025732">
    <property type="protein sequence ID" value="BDI19710.1"/>
    <property type="molecule type" value="Genomic_DNA"/>
</dbReference>
<sequence length="751" mass="85005">MNNKKNDICIRRSQLSPAKQALLEKRLRGELKADNQQKFIPRRSQDNPVPLSFAQQRLWFLAQLEPDNPFYNVSAVASLKGKLNFKALQDSFQEIINRHEALRCNFKTIEDKPVAFIYPTKSLLLPVLDISELSINQQAAEVQKLASQEAQHPFDLSRDLLLRVKLLRLNPEEHILLFIMHHIVSDGWSIGVLIYELATLYQDFCDDKVLSLPELPIQYGDFAIWQQEYLQGEALTAQKNYWKRQLGGALPVLQLPTDYPRPAVQSYKGNNYCFTIPKYLTTALKMLSQQAGATLFMTLLTAFKILLYRYSQENDIIIGTAIANRNLPQIEKLIGFFVNTLVLRTDVSDNPSFLDLLARVKETTLDAYTHQDLPFEQLVEEIQPERNLSHNPIFQVWFALNNSPMPALEIGELTLTISEAESATSQFDLSLDMVERQEELIGTFEYSSDLFDANTITHIAEHFQTLLAGIIANPKQPIASLPLLTKAAENDLLRKWNNNQVEYPQNQCIHQLFDNCVNKTPNAVAVISQQQRLTYQELNHKANQLAHYLRSLGVNQNVLVGICVERSVEMIVALLGVLKAGGAYVPLDPAYPEERLSFMLSNSQVSVLLTQQSLVSSLPIENVPVVCLDRDWEIISQQSQLNPDTYSSPDDLAYVIYTSGSTGKSKGVAIAHHSLVNKFYAWAKAYQLDSLTSHLQMASFAFDVFSGDLIRALCSGAKLVLCPREWLLEAENLYQLMLAEKLIVPSLFPLY</sequence>
<dbReference type="InterPro" id="IPR020845">
    <property type="entry name" value="AMP-binding_CS"/>
</dbReference>
<dbReference type="Pfam" id="PF00668">
    <property type="entry name" value="Condensation"/>
    <property type="match status" value="1"/>
</dbReference>
<evidence type="ECO:0008006" key="5">
    <source>
        <dbReference type="Google" id="ProtNLM"/>
    </source>
</evidence>
<dbReference type="Gene3D" id="3.40.50.980">
    <property type="match status" value="2"/>
</dbReference>
<organism evidence="3 4">
    <name type="scientific">Nostoc cf. commune SO-36</name>
    <dbReference type="NCBI Taxonomy" id="449208"/>
    <lineage>
        <taxon>Bacteria</taxon>
        <taxon>Bacillati</taxon>
        <taxon>Cyanobacteriota</taxon>
        <taxon>Cyanophyceae</taxon>
        <taxon>Nostocales</taxon>
        <taxon>Nostocaceae</taxon>
        <taxon>Nostoc</taxon>
    </lineage>
</organism>
<dbReference type="Gene3D" id="3.30.559.10">
    <property type="entry name" value="Chloramphenicol acetyltransferase-like domain"/>
    <property type="match status" value="1"/>
</dbReference>
<evidence type="ECO:0000313" key="4">
    <source>
        <dbReference type="Proteomes" id="UP001055453"/>
    </source>
</evidence>
<dbReference type="PROSITE" id="PS00455">
    <property type="entry name" value="AMP_BINDING"/>
    <property type="match status" value="1"/>
</dbReference>
<protein>
    <recommendedName>
        <fullName evidence="5">Non-ribosomal peptide synthetase</fullName>
    </recommendedName>
</protein>
<evidence type="ECO:0000259" key="1">
    <source>
        <dbReference type="Pfam" id="PF00501"/>
    </source>
</evidence>
<dbReference type="PANTHER" id="PTHR45527:SF14">
    <property type="entry name" value="PLIPASTATIN SYNTHASE SUBUNIT B"/>
    <property type="match status" value="1"/>
</dbReference>
<proteinExistence type="predicted"/>
<dbReference type="SUPFAM" id="SSF56801">
    <property type="entry name" value="Acetyl-CoA synthetase-like"/>
    <property type="match status" value="1"/>
</dbReference>
<name>A0ABN6QA46_NOSCO</name>